<evidence type="ECO:0000256" key="5">
    <source>
        <dbReference type="ARBA" id="ARBA00022840"/>
    </source>
</evidence>
<dbReference type="SUPFAM" id="SSF53613">
    <property type="entry name" value="Ribokinase-like"/>
    <property type="match status" value="1"/>
</dbReference>
<protein>
    <recommendedName>
        <fullName evidence="1">pyridoxal kinase</fullName>
        <ecNumber evidence="1">2.7.1.35</ecNumber>
    </recommendedName>
</protein>
<evidence type="ECO:0000256" key="1">
    <source>
        <dbReference type="ARBA" id="ARBA00012104"/>
    </source>
</evidence>
<keyword evidence="4 7" id="KW-0418">Kinase</keyword>
<dbReference type="NCBIfam" id="NF005491">
    <property type="entry name" value="PRK07105.1"/>
    <property type="match status" value="1"/>
</dbReference>
<reference evidence="7 8" key="1">
    <citation type="submission" date="2017-04" db="EMBL/GenBank/DDBJ databases">
        <title>Monoglobus pectinilyticus 14 draft genome.</title>
        <authorList>
            <person name="Kim C."/>
            <person name="Rosendale D.I."/>
            <person name="Kelly W.J."/>
            <person name="Tannock G.W."/>
            <person name="Patchett M.L."/>
            <person name="Jordens J.Z."/>
        </authorList>
    </citation>
    <scope>NUCLEOTIDE SEQUENCE [LARGE SCALE GENOMIC DNA]</scope>
    <source>
        <strain evidence="7 8">14</strain>
    </source>
</reference>
<keyword evidence="2" id="KW-0808">Transferase</keyword>
<dbReference type="InterPro" id="IPR029056">
    <property type="entry name" value="Ribokinase-like"/>
</dbReference>
<name>A0A2K9P1Z7_9FIRM</name>
<dbReference type="PANTHER" id="PTHR10534">
    <property type="entry name" value="PYRIDOXAL KINASE"/>
    <property type="match status" value="1"/>
</dbReference>
<dbReference type="GO" id="GO:0008478">
    <property type="term" value="F:pyridoxal kinase activity"/>
    <property type="evidence" value="ECO:0007669"/>
    <property type="project" value="UniProtKB-EC"/>
</dbReference>
<gene>
    <name evidence="7" type="ORF">B9O19_00424</name>
</gene>
<evidence type="ECO:0000259" key="6">
    <source>
        <dbReference type="Pfam" id="PF08543"/>
    </source>
</evidence>
<dbReference type="PANTHER" id="PTHR10534:SF2">
    <property type="entry name" value="PYRIDOXAL KINASE"/>
    <property type="match status" value="1"/>
</dbReference>
<dbReference type="Pfam" id="PF08543">
    <property type="entry name" value="Phos_pyr_kin"/>
    <property type="match status" value="1"/>
</dbReference>
<feature type="domain" description="Pyridoxamine kinase/Phosphomethylpyrimidine kinase" evidence="6">
    <location>
        <begin position="42"/>
        <end position="273"/>
    </location>
</feature>
<sequence length="305" mass="33894">MMKKDIKDTERKNIIPRACAVHDLSGFGKVSLTEVIPIMSAMGIEVCPLPTAVLSTHTYEFTDYTFCDLTDQMQAVIDHWYNLGIKFDAVYSGYMGSPRQLDILKDFMIKSKEDGALIVVDPVMGDNNLVKEDFYSEKVNGMLAGMQDLCSIADIITPNVTEACLLIGETYPDGPVNNAKIKSYLKRLAELGAKDVVITSVMDSENSMCVAVYDSENDKYYKVDCGFVNRPFHGTGDVYTSVLTGALLKGSDITEAANIAAGFVYKAIQETIKHPEIKVREGVLFEPVLSTYFSRVDYDKRYVEI</sequence>
<evidence type="ECO:0000256" key="4">
    <source>
        <dbReference type="ARBA" id="ARBA00022777"/>
    </source>
</evidence>
<dbReference type="GO" id="GO:0009443">
    <property type="term" value="P:pyridoxal 5'-phosphate salvage"/>
    <property type="evidence" value="ECO:0007669"/>
    <property type="project" value="InterPro"/>
</dbReference>
<evidence type="ECO:0000256" key="2">
    <source>
        <dbReference type="ARBA" id="ARBA00022679"/>
    </source>
</evidence>
<keyword evidence="5" id="KW-0067">ATP-binding</keyword>
<organism evidence="7 8">
    <name type="scientific">Monoglobus pectinilyticus</name>
    <dbReference type="NCBI Taxonomy" id="1981510"/>
    <lineage>
        <taxon>Bacteria</taxon>
        <taxon>Bacillati</taxon>
        <taxon>Bacillota</taxon>
        <taxon>Clostridia</taxon>
        <taxon>Monoglobales</taxon>
        <taxon>Monoglobaceae</taxon>
        <taxon>Monoglobus</taxon>
    </lineage>
</organism>
<evidence type="ECO:0000313" key="8">
    <source>
        <dbReference type="Proteomes" id="UP000235589"/>
    </source>
</evidence>
<dbReference type="KEGG" id="mpec:B9O19_00424"/>
<accession>A0A2K9P1Z7</accession>
<proteinExistence type="predicted"/>
<dbReference type="GO" id="GO:0005524">
    <property type="term" value="F:ATP binding"/>
    <property type="evidence" value="ECO:0007669"/>
    <property type="project" value="UniProtKB-KW"/>
</dbReference>
<keyword evidence="8" id="KW-1185">Reference proteome</keyword>
<dbReference type="EMBL" id="CP020991">
    <property type="protein sequence ID" value="AUO18608.1"/>
    <property type="molecule type" value="Genomic_DNA"/>
</dbReference>
<dbReference type="CDD" id="cd01173">
    <property type="entry name" value="pyridoxal_pyridoxamine_kinase"/>
    <property type="match status" value="1"/>
</dbReference>
<dbReference type="Proteomes" id="UP000235589">
    <property type="component" value="Chromosome"/>
</dbReference>
<keyword evidence="3" id="KW-0547">Nucleotide-binding</keyword>
<dbReference type="InterPro" id="IPR004625">
    <property type="entry name" value="PyrdxlKinase"/>
</dbReference>
<dbReference type="InterPro" id="IPR013749">
    <property type="entry name" value="PM/HMP-P_kinase-1"/>
</dbReference>
<evidence type="ECO:0000313" key="7">
    <source>
        <dbReference type="EMBL" id="AUO18608.1"/>
    </source>
</evidence>
<evidence type="ECO:0000256" key="3">
    <source>
        <dbReference type="ARBA" id="ARBA00022741"/>
    </source>
</evidence>
<dbReference type="AlphaFoldDB" id="A0A2K9P1Z7"/>
<dbReference type="EC" id="2.7.1.35" evidence="1"/>
<dbReference type="GO" id="GO:0005829">
    <property type="term" value="C:cytosol"/>
    <property type="evidence" value="ECO:0007669"/>
    <property type="project" value="TreeGrafter"/>
</dbReference>
<dbReference type="Gene3D" id="3.40.1190.20">
    <property type="match status" value="1"/>
</dbReference>